<dbReference type="SMART" id="SM00704">
    <property type="entry name" value="ZnF_CDGSH"/>
    <property type="match status" value="1"/>
</dbReference>
<dbReference type="PANTHER" id="PTHR13680">
    <property type="entry name" value="CDGSH IRON-SULFUR DOMAIN-CONTAINING PROTEIN 1"/>
    <property type="match status" value="1"/>
</dbReference>
<keyword evidence="9 11" id="KW-0472">Membrane</keyword>
<evidence type="ECO:0000256" key="11">
    <source>
        <dbReference type="SAM" id="Phobius"/>
    </source>
</evidence>
<keyword evidence="5" id="KW-0479">Metal-binding</keyword>
<dbReference type="PANTHER" id="PTHR13680:SF5">
    <property type="entry name" value="CDGSH IRON-SULFUR DOMAIN-CONTAINING PROTEIN 1"/>
    <property type="match status" value="1"/>
</dbReference>
<dbReference type="InterPro" id="IPR018967">
    <property type="entry name" value="FeS-contain_CDGSH-typ"/>
</dbReference>
<evidence type="ECO:0000256" key="6">
    <source>
        <dbReference type="ARBA" id="ARBA00022989"/>
    </source>
</evidence>
<keyword evidence="3 11" id="KW-0812">Transmembrane</keyword>
<dbReference type="GO" id="GO:0051537">
    <property type="term" value="F:2 iron, 2 sulfur cluster binding"/>
    <property type="evidence" value="ECO:0007669"/>
    <property type="project" value="UniProtKB-KW"/>
</dbReference>
<dbReference type="GO" id="GO:0046872">
    <property type="term" value="F:metal ion binding"/>
    <property type="evidence" value="ECO:0007669"/>
    <property type="project" value="UniProtKB-KW"/>
</dbReference>
<evidence type="ECO:0000256" key="1">
    <source>
        <dbReference type="ARBA" id="ARBA00004389"/>
    </source>
</evidence>
<dbReference type="InterPro" id="IPR019610">
    <property type="entry name" value="FeS-contain_mitoNEET_N"/>
</dbReference>
<evidence type="ECO:0000256" key="10">
    <source>
        <dbReference type="ARBA" id="ARBA00034078"/>
    </source>
</evidence>
<evidence type="ECO:0000256" key="9">
    <source>
        <dbReference type="ARBA" id="ARBA00023136"/>
    </source>
</evidence>
<dbReference type="InterPro" id="IPR045131">
    <property type="entry name" value="CISD1/2"/>
</dbReference>
<feature type="transmembrane region" description="Helical" evidence="11">
    <location>
        <begin position="36"/>
        <end position="54"/>
    </location>
</feature>
<evidence type="ECO:0000256" key="8">
    <source>
        <dbReference type="ARBA" id="ARBA00023014"/>
    </source>
</evidence>
<evidence type="ECO:0000256" key="2">
    <source>
        <dbReference type="ARBA" id="ARBA00008624"/>
    </source>
</evidence>
<dbReference type="FunFam" id="3.40.5.90:FF:000001">
    <property type="entry name" value="CDGSH iron-sulfur domain-containing protein 1"/>
    <property type="match status" value="1"/>
</dbReference>
<accession>A0A023FAA6</accession>
<keyword evidence="4" id="KW-0001">2Fe-2S</keyword>
<name>A0A023FAA6_TRIIF</name>
<comment type="subcellular location">
    <subcellularLocation>
        <location evidence="1">Endoplasmic reticulum membrane</location>
        <topology evidence="1">Single-pass membrane protein</topology>
    </subcellularLocation>
</comment>
<dbReference type="GO" id="GO:0010506">
    <property type="term" value="P:regulation of autophagy"/>
    <property type="evidence" value="ECO:0007669"/>
    <property type="project" value="InterPro"/>
</dbReference>
<keyword evidence="8" id="KW-0411">Iron-sulfur</keyword>
<keyword evidence="7" id="KW-0408">Iron</keyword>
<dbReference type="GO" id="GO:0005741">
    <property type="term" value="C:mitochondrial outer membrane"/>
    <property type="evidence" value="ECO:0007669"/>
    <property type="project" value="TreeGrafter"/>
</dbReference>
<protein>
    <recommendedName>
        <fullName evidence="12">Iron-binding zinc finger CDGSH type domain-containing protein</fullName>
    </recommendedName>
</protein>
<evidence type="ECO:0000256" key="5">
    <source>
        <dbReference type="ARBA" id="ARBA00022723"/>
    </source>
</evidence>
<dbReference type="Gene3D" id="3.40.5.90">
    <property type="entry name" value="CDGSH iron-sulfur domain, mitoNEET-type"/>
    <property type="match status" value="1"/>
</dbReference>
<keyword evidence="6 11" id="KW-1133">Transmembrane helix</keyword>
<dbReference type="AlphaFoldDB" id="A0A023FAA6"/>
<evidence type="ECO:0000313" key="13">
    <source>
        <dbReference type="EMBL" id="JAC18416.1"/>
    </source>
</evidence>
<feature type="domain" description="Iron-binding zinc finger CDGSH type" evidence="12">
    <location>
        <begin position="73"/>
        <end position="111"/>
    </location>
</feature>
<sequence>MESVSSLVKIHIPNYLSNLPIPASLGGWFKLSVKDWISLVPFFTVVGGISYMTYRTIKPKQMINLTIEKENPKVVHIGNIEDLGDSTAYCRCWRSSKFPYCDGSHSKHNNEHCDNVGPVVIKKK</sequence>
<dbReference type="GO" id="GO:0005789">
    <property type="term" value="C:endoplasmic reticulum membrane"/>
    <property type="evidence" value="ECO:0007669"/>
    <property type="project" value="UniProtKB-SubCell"/>
</dbReference>
<comment type="cofactor">
    <cofactor evidence="10">
        <name>[2Fe-2S] cluster</name>
        <dbReference type="ChEBI" id="CHEBI:190135"/>
    </cofactor>
</comment>
<evidence type="ECO:0000256" key="3">
    <source>
        <dbReference type="ARBA" id="ARBA00022692"/>
    </source>
</evidence>
<evidence type="ECO:0000256" key="4">
    <source>
        <dbReference type="ARBA" id="ARBA00022714"/>
    </source>
</evidence>
<reference evidence="13" key="1">
    <citation type="journal article" date="2014" name="PLoS Negl. Trop. Dis.">
        <title>An updated insight into the Sialotranscriptome of Triatoma infestans: developmental stage and geographic variations.</title>
        <authorList>
            <person name="Schwarz A."/>
            <person name="Medrano-Mercado N."/>
            <person name="Schaub G.A."/>
            <person name="Struchiner C.J."/>
            <person name="Bargues M.D."/>
            <person name="Levy M.Z."/>
            <person name="Ribeiro J.M."/>
        </authorList>
    </citation>
    <scope>NUCLEOTIDE SEQUENCE</scope>
    <source>
        <strain evidence="13">Chile</strain>
        <tissue evidence="13">Salivary glands</tissue>
    </source>
</reference>
<proteinExistence type="evidence at transcript level"/>
<organism evidence="13">
    <name type="scientific">Triatoma infestans</name>
    <name type="common">Assassin bug</name>
    <dbReference type="NCBI Taxonomy" id="30076"/>
    <lineage>
        <taxon>Eukaryota</taxon>
        <taxon>Metazoa</taxon>
        <taxon>Ecdysozoa</taxon>
        <taxon>Arthropoda</taxon>
        <taxon>Hexapoda</taxon>
        <taxon>Insecta</taxon>
        <taxon>Pterygota</taxon>
        <taxon>Neoptera</taxon>
        <taxon>Paraneoptera</taxon>
        <taxon>Hemiptera</taxon>
        <taxon>Heteroptera</taxon>
        <taxon>Panheteroptera</taxon>
        <taxon>Cimicomorpha</taxon>
        <taxon>Reduviidae</taxon>
        <taxon>Triatominae</taxon>
        <taxon>Triatoma</taxon>
    </lineage>
</organism>
<dbReference type="InterPro" id="IPR042216">
    <property type="entry name" value="MitoNEET_CISD"/>
</dbReference>
<dbReference type="EMBL" id="GBBI01000296">
    <property type="protein sequence ID" value="JAC18416.1"/>
    <property type="molecule type" value="mRNA"/>
</dbReference>
<comment type="similarity">
    <text evidence="2">Belongs to the CISD protein family. CISD2 subfamily.</text>
</comment>
<evidence type="ECO:0000259" key="12">
    <source>
        <dbReference type="SMART" id="SM00704"/>
    </source>
</evidence>
<dbReference type="Pfam" id="PF10660">
    <property type="entry name" value="MitoNEET_N"/>
    <property type="match status" value="1"/>
</dbReference>
<evidence type="ECO:0000256" key="7">
    <source>
        <dbReference type="ARBA" id="ARBA00023004"/>
    </source>
</evidence>
<dbReference type="Pfam" id="PF09360">
    <property type="entry name" value="zf-CDGSH"/>
    <property type="match status" value="1"/>
</dbReference>